<dbReference type="GO" id="GO:0062193">
    <property type="term" value="F:D-ribose pyranase activity"/>
    <property type="evidence" value="ECO:0007669"/>
    <property type="project" value="UniProtKB-EC"/>
</dbReference>
<dbReference type="GO" id="GO:0048029">
    <property type="term" value="F:monosaccharide binding"/>
    <property type="evidence" value="ECO:0007669"/>
    <property type="project" value="InterPro"/>
</dbReference>
<dbReference type="Gene3D" id="3.40.1650.10">
    <property type="entry name" value="RbsD-like domain"/>
    <property type="match status" value="1"/>
</dbReference>
<dbReference type="GO" id="GO:0005996">
    <property type="term" value="P:monosaccharide metabolic process"/>
    <property type="evidence" value="ECO:0007669"/>
    <property type="project" value="InterPro"/>
</dbReference>
<dbReference type="Pfam" id="PF05025">
    <property type="entry name" value="RbsD_FucU"/>
    <property type="match status" value="1"/>
</dbReference>
<reference evidence="5" key="2">
    <citation type="submission" date="2020-02" db="EMBL/GenBank/DDBJ databases">
        <authorList>
            <person name="Littmann E."/>
            <person name="Sorbara M."/>
        </authorList>
    </citation>
    <scope>NUCLEOTIDE SEQUENCE</scope>
    <source>
        <strain evidence="5">MSK.1.17</strain>
    </source>
</reference>
<proteinExistence type="predicted"/>
<evidence type="ECO:0000313" key="6">
    <source>
        <dbReference type="Proteomes" id="UP000669239"/>
    </source>
</evidence>
<dbReference type="AlphaFoldDB" id="A0AAW5BVI0"/>
<gene>
    <name evidence="5" type="ORF">G5B36_06055</name>
    <name evidence="4" type="ORF">L0N08_22100</name>
</gene>
<dbReference type="EC" id="5.4.99.62" evidence="2"/>
<evidence type="ECO:0000256" key="2">
    <source>
        <dbReference type="ARBA" id="ARBA00012862"/>
    </source>
</evidence>
<dbReference type="InterPro" id="IPR023750">
    <property type="entry name" value="RbsD-like_sf"/>
</dbReference>
<sequence length="53" mass="5741">MVFAEFEKELGVKAEGLGRAEFYDKAGEPNVMLAISTGEERTYANILLTVGCA</sequence>
<dbReference type="Proteomes" id="UP001299608">
    <property type="component" value="Unassembled WGS sequence"/>
</dbReference>
<accession>A0AAW5BVI0</accession>
<evidence type="ECO:0000313" key="5">
    <source>
        <dbReference type="EMBL" id="NSJ48262.1"/>
    </source>
</evidence>
<dbReference type="InterPro" id="IPR007721">
    <property type="entry name" value="RbsD_FucU"/>
</dbReference>
<dbReference type="SUPFAM" id="SSF102546">
    <property type="entry name" value="RbsD-like"/>
    <property type="match status" value="1"/>
</dbReference>
<organism evidence="4 7">
    <name type="scientific">Enterocloster aldenensis</name>
    <dbReference type="NCBI Taxonomy" id="358742"/>
    <lineage>
        <taxon>Bacteria</taxon>
        <taxon>Bacillati</taxon>
        <taxon>Bacillota</taxon>
        <taxon>Clostridia</taxon>
        <taxon>Lachnospirales</taxon>
        <taxon>Lachnospiraceae</taxon>
        <taxon>Enterocloster</taxon>
    </lineage>
</organism>
<evidence type="ECO:0000256" key="1">
    <source>
        <dbReference type="ARBA" id="ARBA00000223"/>
    </source>
</evidence>
<reference evidence="4" key="3">
    <citation type="submission" date="2022-01" db="EMBL/GenBank/DDBJ databases">
        <title>Collection of gut derived symbiotic bacterial strains cultured from healthy donors.</title>
        <authorList>
            <person name="Lin H."/>
            <person name="Kohout C."/>
            <person name="Waligurski E."/>
            <person name="Pamer E.G."/>
        </authorList>
    </citation>
    <scope>NUCLEOTIDE SEQUENCE</scope>
    <source>
        <strain evidence="4">DFI.6.55</strain>
    </source>
</reference>
<dbReference type="RefSeq" id="WP_118706764.1">
    <property type="nucleotide sequence ID" value="NZ_JAAITT010000006.1"/>
</dbReference>
<reference evidence="5 6" key="1">
    <citation type="journal article" date="2020" name="Cell Host Microbe">
        <title>Functional and Genomic Variation between Human-Derived Isolates of Lachnospiraceae Reveals Inter- and Intra-Species Diversity.</title>
        <authorList>
            <person name="Sorbara M.T."/>
            <person name="Littmann E.R."/>
            <person name="Fontana E."/>
            <person name="Moody T.U."/>
            <person name="Kohout C.E."/>
            <person name="Gjonbalaj M."/>
            <person name="Eaton V."/>
            <person name="Seok R."/>
            <person name="Leiner I.M."/>
            <person name="Pamer E.G."/>
        </authorList>
    </citation>
    <scope>NUCLEOTIDE SEQUENCE [LARGE SCALE GENOMIC DNA]</scope>
    <source>
        <strain evidence="5 6">MSK.1.17</strain>
    </source>
</reference>
<name>A0AAW5BVI0_9FIRM</name>
<dbReference type="EMBL" id="JAAITT010000006">
    <property type="protein sequence ID" value="NSJ48262.1"/>
    <property type="molecule type" value="Genomic_DNA"/>
</dbReference>
<protein>
    <recommendedName>
        <fullName evidence="2">D-ribose pyranase</fullName>
        <ecNumber evidence="2">5.4.99.62</ecNumber>
    </recommendedName>
</protein>
<comment type="caution">
    <text evidence="4">The sequence shown here is derived from an EMBL/GenBank/DDBJ whole genome shotgun (WGS) entry which is preliminary data.</text>
</comment>
<evidence type="ECO:0000313" key="4">
    <source>
        <dbReference type="EMBL" id="MCG4748116.1"/>
    </source>
</evidence>
<keyword evidence="3" id="KW-0413">Isomerase</keyword>
<dbReference type="Proteomes" id="UP000669239">
    <property type="component" value="Unassembled WGS sequence"/>
</dbReference>
<evidence type="ECO:0000313" key="7">
    <source>
        <dbReference type="Proteomes" id="UP001299608"/>
    </source>
</evidence>
<keyword evidence="6" id="KW-1185">Reference proteome</keyword>
<comment type="catalytic activity">
    <reaction evidence="1">
        <text>beta-D-ribopyranose = beta-D-ribofuranose</text>
        <dbReference type="Rhea" id="RHEA:25432"/>
        <dbReference type="ChEBI" id="CHEBI:27476"/>
        <dbReference type="ChEBI" id="CHEBI:47002"/>
        <dbReference type="EC" id="5.4.99.62"/>
    </reaction>
</comment>
<dbReference type="EMBL" id="JAKNGE010000032">
    <property type="protein sequence ID" value="MCG4748116.1"/>
    <property type="molecule type" value="Genomic_DNA"/>
</dbReference>
<evidence type="ECO:0000256" key="3">
    <source>
        <dbReference type="ARBA" id="ARBA00023235"/>
    </source>
</evidence>